<dbReference type="EMBL" id="JAVDYJ010000001">
    <property type="protein sequence ID" value="MDR7347327.1"/>
    <property type="molecule type" value="Genomic_DNA"/>
</dbReference>
<keyword evidence="2" id="KW-1133">Transmembrane helix</keyword>
<feature type="region of interest" description="Disordered" evidence="1">
    <location>
        <begin position="541"/>
        <end position="618"/>
    </location>
</feature>
<dbReference type="RefSeq" id="WP_310173380.1">
    <property type="nucleotide sequence ID" value="NZ_BAABHE010000002.1"/>
</dbReference>
<evidence type="ECO:0000256" key="1">
    <source>
        <dbReference type="SAM" id="MobiDB-lite"/>
    </source>
</evidence>
<gene>
    <name evidence="3" type="ORF">J2S62_001584</name>
</gene>
<evidence type="ECO:0000256" key="2">
    <source>
        <dbReference type="SAM" id="Phobius"/>
    </source>
</evidence>
<feature type="compositionally biased region" description="Acidic residues" evidence="1">
    <location>
        <begin position="592"/>
        <end position="612"/>
    </location>
</feature>
<organism evidence="3 4">
    <name type="scientific">Enteractinococcus fodinae</name>
    <dbReference type="NCBI Taxonomy" id="684663"/>
    <lineage>
        <taxon>Bacteria</taxon>
        <taxon>Bacillati</taxon>
        <taxon>Actinomycetota</taxon>
        <taxon>Actinomycetes</taxon>
        <taxon>Micrococcales</taxon>
        <taxon>Micrococcaceae</taxon>
    </lineage>
</organism>
<proteinExistence type="predicted"/>
<reference evidence="3 4" key="1">
    <citation type="submission" date="2023-07" db="EMBL/GenBank/DDBJ databases">
        <title>Sequencing the genomes of 1000 actinobacteria strains.</title>
        <authorList>
            <person name="Klenk H.-P."/>
        </authorList>
    </citation>
    <scope>NUCLEOTIDE SEQUENCE [LARGE SCALE GENOMIC DNA]</scope>
    <source>
        <strain evidence="3 4">DSM 22966</strain>
    </source>
</reference>
<feature type="transmembrane region" description="Helical" evidence="2">
    <location>
        <begin position="483"/>
        <end position="502"/>
    </location>
</feature>
<name>A0ABU2B139_9MICC</name>
<accession>A0ABU2B139</accession>
<keyword evidence="2" id="KW-0812">Transmembrane</keyword>
<keyword evidence="4" id="KW-1185">Reference proteome</keyword>
<evidence type="ECO:0000313" key="3">
    <source>
        <dbReference type="EMBL" id="MDR7347327.1"/>
    </source>
</evidence>
<dbReference type="Proteomes" id="UP001183794">
    <property type="component" value="Unassembled WGS sequence"/>
</dbReference>
<evidence type="ECO:0000313" key="4">
    <source>
        <dbReference type="Proteomes" id="UP001183794"/>
    </source>
</evidence>
<comment type="caution">
    <text evidence="3">The sequence shown here is derived from an EMBL/GenBank/DDBJ whole genome shotgun (WGS) entry which is preliminary data.</text>
</comment>
<keyword evidence="2" id="KW-0472">Membrane</keyword>
<sequence length="618" mass="66757">MADNDLNALSGGVEAAERALAIHTPEVLTFEGVEPEDEGYSATFTMPFSSLEDYQNNISALLDASNVPADERDMTIEVDDQPLTTSLTFQESFYNDDLMGWAAEALSVEEVVSPGTTVFTSNGTATVMFDGEEVETSTSLPRIDFSMTQDQRFAEIGLDFEILESGDVHIAMSYLISDEHQQVQNNYLTEQVEQLNDLDGVDGQVQDSGSVEPADASGEVREIAVTFTTAAAVTEGIQLLLANDNASFEILEQTAQGSLDTAVRYVGTDWSCEAICDPNNLQQLDGATQYPDHWELTEQRRQGGELLLEFNRGMPLDSLTSSTQLNLTGNMVQRIEYVVDNETQQGHEDAVADRFAPPAGTGSFDTTVRDATTLYTVTFEADDAAELTTLLNEYLAAKDIDEQIAINHGPLTGLWASYDVQADLSAVWELATGGVEGAAIFQIVLPAMHSGEADNAIESGRTVVIDDADGNFLVTASGPTLTTVWVVVIGLLLLAVIVTLLIRTRRAATRVWSIASPQAEGQPYNVQGPRDTLTETEILASPVAPGPYASETTKLNEGPVTEQAQSSKQPKRFPDVPVPSPTDYAQLQEKLEEPEGSSGDDSEVETPQDGDADPNKNE</sequence>
<protein>
    <submittedName>
        <fullName evidence="3">Uncharacterized protein</fullName>
    </submittedName>
</protein>